<dbReference type="CDD" id="cd11642">
    <property type="entry name" value="SUMT"/>
    <property type="match status" value="1"/>
</dbReference>
<dbReference type="PANTHER" id="PTHR45790:SF1">
    <property type="entry name" value="SIROHEME SYNTHASE"/>
    <property type="match status" value="1"/>
</dbReference>
<reference evidence="17 18" key="1">
    <citation type="submission" date="2016-10" db="EMBL/GenBank/DDBJ databases">
        <authorList>
            <person name="de Groot N.N."/>
        </authorList>
    </citation>
    <scope>NUCLEOTIDE SEQUENCE [LARGE SCALE GENOMIC DNA]</scope>
    <source>
        <strain evidence="17 18">CGMCC 1.6291</strain>
    </source>
</reference>
<dbReference type="Gene3D" id="3.40.1010.10">
    <property type="entry name" value="Cobalt-precorrin-4 Transmethylase, Domain 1"/>
    <property type="match status" value="1"/>
</dbReference>
<name>A0A1H8QCC6_9GAMM</name>
<dbReference type="UniPathway" id="UPA00262">
    <property type="reaction ID" value="UER00211"/>
</dbReference>
<dbReference type="EMBL" id="FOEG01000001">
    <property type="protein sequence ID" value="SEO51433.1"/>
    <property type="molecule type" value="Genomic_DNA"/>
</dbReference>
<dbReference type="Pfam" id="PF00590">
    <property type="entry name" value="TP_methylase"/>
    <property type="match status" value="1"/>
</dbReference>
<dbReference type="FunFam" id="3.30.950.10:FF:000001">
    <property type="entry name" value="Siroheme synthase"/>
    <property type="match status" value="1"/>
</dbReference>
<keyword evidence="6" id="KW-0949">S-adenosyl-L-methionine</keyword>
<keyword evidence="4 14" id="KW-0489">Methyltransferase</keyword>
<dbReference type="PROSITE" id="PS00840">
    <property type="entry name" value="SUMT_2"/>
    <property type="match status" value="1"/>
</dbReference>
<evidence type="ECO:0000256" key="1">
    <source>
        <dbReference type="ARBA" id="ARBA00005879"/>
    </source>
</evidence>
<dbReference type="FunFam" id="3.40.1010.10:FF:000001">
    <property type="entry name" value="Siroheme synthase"/>
    <property type="match status" value="1"/>
</dbReference>
<dbReference type="GO" id="GO:0009236">
    <property type="term" value="P:cobalamin biosynthetic process"/>
    <property type="evidence" value="ECO:0007669"/>
    <property type="project" value="UniProtKB-KW"/>
</dbReference>
<dbReference type="SUPFAM" id="SSF53790">
    <property type="entry name" value="Tetrapyrrole methylase"/>
    <property type="match status" value="1"/>
</dbReference>
<evidence type="ECO:0000256" key="15">
    <source>
        <dbReference type="SAM" id="MobiDB-lite"/>
    </source>
</evidence>
<dbReference type="GO" id="GO:0043115">
    <property type="term" value="F:precorrin-2 dehydrogenase activity"/>
    <property type="evidence" value="ECO:0007669"/>
    <property type="project" value="InterPro"/>
</dbReference>
<accession>A0A1H8QCC6</accession>
<comment type="pathway">
    <text evidence="11">Porphyrin-containing compound metabolism; siroheme biosynthesis; precorrin-2 from uroporphyrinogen III: step 1/1.</text>
</comment>
<feature type="active site" description="Proton acceptor" evidence="13">
    <location>
        <position position="174"/>
    </location>
</feature>
<keyword evidence="3" id="KW-0169">Cobalamin biosynthesis</keyword>
<dbReference type="STRING" id="406100.SAMN04488052_101468"/>
<evidence type="ECO:0000259" key="16">
    <source>
        <dbReference type="Pfam" id="PF00590"/>
    </source>
</evidence>
<dbReference type="AlphaFoldDB" id="A0A1H8QCC6"/>
<dbReference type="NCBIfam" id="NF004790">
    <property type="entry name" value="PRK06136.1"/>
    <property type="match status" value="1"/>
</dbReference>
<dbReference type="InterPro" id="IPR000878">
    <property type="entry name" value="4pyrrol_Mease"/>
</dbReference>
<organism evidence="17 18">
    <name type="scientific">Aquisalimonas asiatica</name>
    <dbReference type="NCBI Taxonomy" id="406100"/>
    <lineage>
        <taxon>Bacteria</taxon>
        <taxon>Pseudomonadati</taxon>
        <taxon>Pseudomonadota</taxon>
        <taxon>Gammaproteobacteria</taxon>
        <taxon>Chromatiales</taxon>
        <taxon>Ectothiorhodospiraceae</taxon>
        <taxon>Aquisalimonas</taxon>
    </lineage>
</organism>
<keyword evidence="9" id="KW-0627">Porphyrin biosynthesis</keyword>
<gene>
    <name evidence="17" type="ORF">SAMN04488052_101468</name>
</gene>
<evidence type="ECO:0000256" key="12">
    <source>
        <dbReference type="ARBA" id="ARBA00060548"/>
    </source>
</evidence>
<dbReference type="GO" id="GO:0032259">
    <property type="term" value="P:methylation"/>
    <property type="evidence" value="ECO:0007669"/>
    <property type="project" value="UniProtKB-KW"/>
</dbReference>
<comment type="similarity">
    <text evidence="1 14">Belongs to the precorrin methyltransferase family.</text>
</comment>
<keyword evidence="10" id="KW-0511">Multifunctional enzyme</keyword>
<dbReference type="InterPro" id="IPR050161">
    <property type="entry name" value="Siro_Cobalamin_biosynth"/>
</dbReference>
<dbReference type="GO" id="GO:0051287">
    <property type="term" value="F:NAD binding"/>
    <property type="evidence" value="ECO:0007669"/>
    <property type="project" value="InterPro"/>
</dbReference>
<keyword evidence="18" id="KW-1185">Reference proteome</keyword>
<dbReference type="NCBIfam" id="TIGR01469">
    <property type="entry name" value="cobA_cysG_Cterm"/>
    <property type="match status" value="1"/>
</dbReference>
<dbReference type="PANTHER" id="PTHR45790">
    <property type="entry name" value="SIROHEME SYNTHASE-RELATED"/>
    <property type="match status" value="1"/>
</dbReference>
<keyword evidence="7" id="KW-0560">Oxidoreductase</keyword>
<feature type="domain" description="Tetrapyrrole methylase" evidence="16">
    <location>
        <begin position="144"/>
        <end position="351"/>
    </location>
</feature>
<dbReference type="InterPro" id="IPR003043">
    <property type="entry name" value="Uropor_MeTrfase_CS"/>
</dbReference>
<dbReference type="GO" id="GO:0019354">
    <property type="term" value="P:siroheme biosynthetic process"/>
    <property type="evidence" value="ECO:0007669"/>
    <property type="project" value="UniProtKB-UniPathway"/>
</dbReference>
<evidence type="ECO:0000256" key="8">
    <source>
        <dbReference type="ARBA" id="ARBA00023239"/>
    </source>
</evidence>
<evidence type="ECO:0000256" key="7">
    <source>
        <dbReference type="ARBA" id="ARBA00023002"/>
    </source>
</evidence>
<dbReference type="Gene3D" id="3.30.950.10">
    <property type="entry name" value="Methyltransferase, Cobalt-precorrin-4 Transmethylase, Domain 2"/>
    <property type="match status" value="1"/>
</dbReference>
<evidence type="ECO:0000256" key="3">
    <source>
        <dbReference type="ARBA" id="ARBA00022573"/>
    </source>
</evidence>
<evidence type="ECO:0000256" key="10">
    <source>
        <dbReference type="ARBA" id="ARBA00023268"/>
    </source>
</evidence>
<evidence type="ECO:0000256" key="11">
    <source>
        <dbReference type="ARBA" id="ARBA00025705"/>
    </source>
</evidence>
<sequence>MTDTLTLTMRTGGRPVLVLGAAPEAERWLDALALSTTLFRGWGAAATVPGVAPAARPDSEAALHGMVANSAMVVILDEHASDAAAVLNAAAVANVPTWVPGRPAAGTAEPALPAGGAPGSPAASATAPAETTLPTQEIPATGFVSLVGAGPGAPDLLTLRGLRTLQKADVVIHDRLVAASLLEQVPAAAERIFVGKRRSNHAVPQEQINQLLLDRAREGKHVVRLKGGDPFIFGRGGEEIEHLMEAGVPFRVVPGVTAASGCAAYAGIPLTHRDYAQSCVFATGHRREGALDLDFQGLVRAGRTLVFYMGLHSLQDLCDGLIGHGMRADMPTALVQQGTTVAQRVITAPLNGLPEAVAQSGIRAPTLLIIGEVVALRDRLAWFEGTGESMAWAENPDR</sequence>
<protein>
    <recommendedName>
        <fullName evidence="2">uroporphyrinogen-III C-methyltransferase</fullName>
        <ecNumber evidence="2">2.1.1.107</ecNumber>
    </recommendedName>
</protein>
<evidence type="ECO:0000256" key="5">
    <source>
        <dbReference type="ARBA" id="ARBA00022679"/>
    </source>
</evidence>
<evidence type="ECO:0000256" key="9">
    <source>
        <dbReference type="ARBA" id="ARBA00023244"/>
    </source>
</evidence>
<evidence type="ECO:0000256" key="13">
    <source>
        <dbReference type="PIRSR" id="PIRSR036426-1"/>
    </source>
</evidence>
<dbReference type="PROSITE" id="PS00839">
    <property type="entry name" value="SUMT_1"/>
    <property type="match status" value="1"/>
</dbReference>
<dbReference type="EC" id="2.1.1.107" evidence="2"/>
<dbReference type="InterPro" id="IPR006366">
    <property type="entry name" value="CobA/CysG_C"/>
</dbReference>
<evidence type="ECO:0000256" key="4">
    <source>
        <dbReference type="ARBA" id="ARBA00022603"/>
    </source>
</evidence>
<keyword evidence="8" id="KW-0456">Lyase</keyword>
<evidence type="ECO:0000256" key="14">
    <source>
        <dbReference type="RuleBase" id="RU003960"/>
    </source>
</evidence>
<proteinExistence type="inferred from homology"/>
<dbReference type="InterPro" id="IPR014777">
    <property type="entry name" value="4pyrrole_Mease_sub1"/>
</dbReference>
<dbReference type="GO" id="GO:0051266">
    <property type="term" value="F:sirohydrochlorin ferrochelatase activity"/>
    <property type="evidence" value="ECO:0007669"/>
    <property type="project" value="InterPro"/>
</dbReference>
<feature type="active site" description="Proton donor" evidence="13">
    <location>
        <position position="196"/>
    </location>
</feature>
<dbReference type="Proteomes" id="UP000199657">
    <property type="component" value="Unassembled WGS sequence"/>
</dbReference>
<evidence type="ECO:0000313" key="17">
    <source>
        <dbReference type="EMBL" id="SEO51433.1"/>
    </source>
</evidence>
<evidence type="ECO:0000313" key="18">
    <source>
        <dbReference type="Proteomes" id="UP000199657"/>
    </source>
</evidence>
<dbReference type="InterPro" id="IPR035996">
    <property type="entry name" value="4pyrrol_Methylase_sf"/>
</dbReference>
<comment type="pathway">
    <text evidence="12">Cofactor biosynthesis; adenosylcobalamin biosynthesis; precorrin-2 from uroporphyrinogen III: step 1/1.</text>
</comment>
<evidence type="ECO:0000256" key="6">
    <source>
        <dbReference type="ARBA" id="ARBA00022691"/>
    </source>
</evidence>
<keyword evidence="5 14" id="KW-0808">Transferase</keyword>
<dbReference type="OrthoDB" id="9815856at2"/>
<dbReference type="InterPro" id="IPR014776">
    <property type="entry name" value="4pyrrole_Mease_sub2"/>
</dbReference>
<feature type="region of interest" description="Disordered" evidence="15">
    <location>
        <begin position="104"/>
        <end position="130"/>
    </location>
</feature>
<dbReference type="GO" id="GO:0004851">
    <property type="term" value="F:uroporphyrin-III C-methyltransferase activity"/>
    <property type="evidence" value="ECO:0007669"/>
    <property type="project" value="UniProtKB-EC"/>
</dbReference>
<evidence type="ECO:0000256" key="2">
    <source>
        <dbReference type="ARBA" id="ARBA00012162"/>
    </source>
</evidence>